<dbReference type="InterPro" id="IPR029044">
    <property type="entry name" value="Nucleotide-diphossugar_trans"/>
</dbReference>
<dbReference type="Gene3D" id="3.90.550.10">
    <property type="entry name" value="Spore Coat Polysaccharide Biosynthesis Protein SpsA, Chain A"/>
    <property type="match status" value="1"/>
</dbReference>
<sequence>MPTRPVQPTISIVVPTKNEAANLREVLPRLPAVHEVIVVDGGSVDGTVQAARETLPGVRIVEQTRRGKGNALACGFEVATGDVIVMFDADGSADPAEIPVFVDALTQGADFAKGSRFAPGGGSEDITPIRRAGNAALHVVANLAFRTRFSDLCYGYNAFWRDMVPVLSLPDTRTPERADGQMHWGDGFEIETVINCRMAAADVRIVEVPSVERLRIHGETNLRTFVDGWRVLRTIFSERSRAAGIARASVAA</sequence>
<dbReference type="AlphaFoldDB" id="A0A2A9D110"/>
<accession>A0A2A9D110</accession>
<keyword evidence="4" id="KW-1185">Reference proteome</keyword>
<dbReference type="Pfam" id="PF00535">
    <property type="entry name" value="Glycos_transf_2"/>
    <property type="match status" value="1"/>
</dbReference>
<evidence type="ECO:0000313" key="3">
    <source>
        <dbReference type="EMBL" id="PFG19539.1"/>
    </source>
</evidence>
<dbReference type="GO" id="GO:0016740">
    <property type="term" value="F:transferase activity"/>
    <property type="evidence" value="ECO:0007669"/>
    <property type="project" value="UniProtKB-KW"/>
</dbReference>
<dbReference type="InterPro" id="IPR050256">
    <property type="entry name" value="Glycosyltransferase_2"/>
</dbReference>
<evidence type="ECO:0000256" key="1">
    <source>
        <dbReference type="ARBA" id="ARBA00006739"/>
    </source>
</evidence>
<gene>
    <name evidence="3" type="ORF">ATL40_1103</name>
</gene>
<reference evidence="3 4" key="1">
    <citation type="submission" date="2017-10" db="EMBL/GenBank/DDBJ databases">
        <title>Sequencing the genomes of 1000 actinobacteria strains.</title>
        <authorList>
            <person name="Klenk H.-P."/>
        </authorList>
    </citation>
    <scope>NUCLEOTIDE SEQUENCE [LARGE SCALE GENOMIC DNA]</scope>
    <source>
        <strain evidence="3 4">DSM 21801</strain>
    </source>
</reference>
<dbReference type="EMBL" id="PDJD01000001">
    <property type="protein sequence ID" value="PFG19539.1"/>
    <property type="molecule type" value="Genomic_DNA"/>
</dbReference>
<dbReference type="PANTHER" id="PTHR48090">
    <property type="entry name" value="UNDECAPRENYL-PHOSPHATE 4-DEOXY-4-FORMAMIDO-L-ARABINOSE TRANSFERASE-RELATED"/>
    <property type="match status" value="1"/>
</dbReference>
<dbReference type="InterPro" id="IPR001173">
    <property type="entry name" value="Glyco_trans_2-like"/>
</dbReference>
<dbReference type="Proteomes" id="UP000224915">
    <property type="component" value="Unassembled WGS sequence"/>
</dbReference>
<evidence type="ECO:0000313" key="4">
    <source>
        <dbReference type="Proteomes" id="UP000224915"/>
    </source>
</evidence>
<name>A0A2A9D110_9MICO</name>
<comment type="caution">
    <text evidence="3">The sequence shown here is derived from an EMBL/GenBank/DDBJ whole genome shotgun (WGS) entry which is preliminary data.</text>
</comment>
<organism evidence="3 4">
    <name type="scientific">Serinibacter salmoneus</name>
    <dbReference type="NCBI Taxonomy" id="556530"/>
    <lineage>
        <taxon>Bacteria</taxon>
        <taxon>Bacillati</taxon>
        <taxon>Actinomycetota</taxon>
        <taxon>Actinomycetes</taxon>
        <taxon>Micrococcales</taxon>
        <taxon>Beutenbergiaceae</taxon>
        <taxon>Serinibacter</taxon>
    </lineage>
</organism>
<dbReference type="PANTHER" id="PTHR48090:SF7">
    <property type="entry name" value="RFBJ PROTEIN"/>
    <property type="match status" value="1"/>
</dbReference>
<dbReference type="CDD" id="cd04179">
    <property type="entry name" value="DPM_DPG-synthase_like"/>
    <property type="match status" value="1"/>
</dbReference>
<protein>
    <submittedName>
        <fullName evidence="3">Glycosyltransferase involved in cell wall biosynthesis</fullName>
    </submittedName>
</protein>
<evidence type="ECO:0000259" key="2">
    <source>
        <dbReference type="Pfam" id="PF00535"/>
    </source>
</evidence>
<keyword evidence="3" id="KW-0808">Transferase</keyword>
<feature type="domain" description="Glycosyltransferase 2-like" evidence="2">
    <location>
        <begin position="11"/>
        <end position="139"/>
    </location>
</feature>
<comment type="similarity">
    <text evidence="1">Belongs to the glycosyltransferase 2 family.</text>
</comment>
<dbReference type="SUPFAM" id="SSF53448">
    <property type="entry name" value="Nucleotide-diphospho-sugar transferases"/>
    <property type="match status" value="1"/>
</dbReference>
<proteinExistence type="inferred from homology"/>